<sequence length="24" mass="2641">MRKCSNWKDGSADNATFPDQSAPN</sequence>
<proteinExistence type="predicted"/>
<dbReference type="EMBL" id="OB692358">
    <property type="protein sequence ID" value="CAD7237812.1"/>
    <property type="molecule type" value="Genomic_DNA"/>
</dbReference>
<feature type="compositionally biased region" description="Polar residues" evidence="1">
    <location>
        <begin position="13"/>
        <end position="24"/>
    </location>
</feature>
<dbReference type="AlphaFoldDB" id="A0A7R8WVV6"/>
<protein>
    <submittedName>
        <fullName evidence="2">Uncharacterized protein</fullName>
    </submittedName>
</protein>
<reference evidence="2" key="1">
    <citation type="submission" date="2020-11" db="EMBL/GenBank/DDBJ databases">
        <authorList>
            <person name="Tran Van P."/>
        </authorList>
    </citation>
    <scope>NUCLEOTIDE SEQUENCE</scope>
</reference>
<accession>A0A7R8WVV6</accession>
<name>A0A7R8WVV6_9CRUS</name>
<evidence type="ECO:0000313" key="2">
    <source>
        <dbReference type="EMBL" id="CAD7237812.1"/>
    </source>
</evidence>
<gene>
    <name evidence="2" type="ORF">CTOB1V02_LOCUS15627</name>
</gene>
<evidence type="ECO:0000256" key="1">
    <source>
        <dbReference type="SAM" id="MobiDB-lite"/>
    </source>
</evidence>
<organism evidence="2">
    <name type="scientific">Cyprideis torosa</name>
    <dbReference type="NCBI Taxonomy" id="163714"/>
    <lineage>
        <taxon>Eukaryota</taxon>
        <taxon>Metazoa</taxon>
        <taxon>Ecdysozoa</taxon>
        <taxon>Arthropoda</taxon>
        <taxon>Crustacea</taxon>
        <taxon>Oligostraca</taxon>
        <taxon>Ostracoda</taxon>
        <taxon>Podocopa</taxon>
        <taxon>Podocopida</taxon>
        <taxon>Cytherocopina</taxon>
        <taxon>Cytheroidea</taxon>
        <taxon>Cytherideidae</taxon>
        <taxon>Cyprideis</taxon>
    </lineage>
</organism>
<feature type="region of interest" description="Disordered" evidence="1">
    <location>
        <begin position="1"/>
        <end position="24"/>
    </location>
</feature>